<evidence type="ECO:0000313" key="4">
    <source>
        <dbReference type="Proteomes" id="UP000181936"/>
    </source>
</evidence>
<reference evidence="3 4" key="1">
    <citation type="journal article" date="2016" name="Sci. Rep.">
        <title>Complete genome sequence and transcriptomic analysis of a novel marine strain Bacillus weihaiensis reveals the mechanism of brown algae degradation.</title>
        <authorList>
            <person name="Zhu Y."/>
            <person name="Chen P."/>
            <person name="Bao Y."/>
            <person name="Men Y."/>
            <person name="Zeng Y."/>
            <person name="Yang J."/>
            <person name="Sun J."/>
            <person name="Sun Y."/>
        </authorList>
    </citation>
    <scope>NUCLEOTIDE SEQUENCE [LARGE SCALE GENOMIC DNA]</scope>
    <source>
        <strain evidence="3 4">Alg07</strain>
    </source>
</reference>
<accession>A0A1L3MTR6</accession>
<dbReference type="Pfam" id="PF10282">
    <property type="entry name" value="Lactonase"/>
    <property type="match status" value="1"/>
</dbReference>
<dbReference type="InterPro" id="IPR015943">
    <property type="entry name" value="WD40/YVTN_repeat-like_dom_sf"/>
</dbReference>
<dbReference type="EMBL" id="CP016020">
    <property type="protein sequence ID" value="APH05694.1"/>
    <property type="molecule type" value="Genomic_DNA"/>
</dbReference>
<evidence type="ECO:0000256" key="2">
    <source>
        <dbReference type="SAM" id="MobiDB-lite"/>
    </source>
</evidence>
<dbReference type="PANTHER" id="PTHR30344">
    <property type="entry name" value="6-PHOSPHOGLUCONOLACTONASE-RELATED"/>
    <property type="match status" value="1"/>
</dbReference>
<dbReference type="PANTHER" id="PTHR30344:SF1">
    <property type="entry name" value="6-PHOSPHOGLUCONOLACTONASE"/>
    <property type="match status" value="1"/>
</dbReference>
<gene>
    <name evidence="3" type="ORF">A9C19_13570</name>
</gene>
<evidence type="ECO:0000256" key="1">
    <source>
        <dbReference type="ARBA" id="ARBA00005564"/>
    </source>
</evidence>
<protein>
    <submittedName>
        <fullName evidence="3">6-phosphogluconolactonase</fullName>
    </submittedName>
</protein>
<dbReference type="GO" id="GO:0017057">
    <property type="term" value="F:6-phosphogluconolactonase activity"/>
    <property type="evidence" value="ECO:0007669"/>
    <property type="project" value="TreeGrafter"/>
</dbReference>
<comment type="similarity">
    <text evidence="1">Belongs to the cycloisomerase 2 family.</text>
</comment>
<dbReference type="SUPFAM" id="SSF51004">
    <property type="entry name" value="C-terminal (heme d1) domain of cytochrome cd1-nitrite reductase"/>
    <property type="match status" value="1"/>
</dbReference>
<dbReference type="GO" id="GO:0005829">
    <property type="term" value="C:cytosol"/>
    <property type="evidence" value="ECO:0007669"/>
    <property type="project" value="TreeGrafter"/>
</dbReference>
<dbReference type="AlphaFoldDB" id="A0A1L3MTR6"/>
<name>A0A1L3MTR6_9BACI</name>
<dbReference type="InterPro" id="IPR050282">
    <property type="entry name" value="Cycloisomerase_2"/>
</dbReference>
<organism evidence="3 4">
    <name type="scientific">Bacillus weihaiensis</name>
    <dbReference type="NCBI Taxonomy" id="1547283"/>
    <lineage>
        <taxon>Bacteria</taxon>
        <taxon>Bacillati</taxon>
        <taxon>Bacillota</taxon>
        <taxon>Bacilli</taxon>
        <taxon>Bacillales</taxon>
        <taxon>Bacillaceae</taxon>
        <taxon>Bacillus</taxon>
    </lineage>
</organism>
<dbReference type="FunFam" id="2.130.10.10:FF:000306">
    <property type="entry name" value="3-carboxymuconate cyclase"/>
    <property type="match status" value="1"/>
</dbReference>
<feature type="region of interest" description="Disordered" evidence="2">
    <location>
        <begin position="134"/>
        <end position="154"/>
    </location>
</feature>
<dbReference type="InterPro" id="IPR011048">
    <property type="entry name" value="Haem_d1_sf"/>
</dbReference>
<evidence type="ECO:0000313" key="3">
    <source>
        <dbReference type="EMBL" id="APH05694.1"/>
    </source>
</evidence>
<dbReference type="Gene3D" id="2.130.10.10">
    <property type="entry name" value="YVTN repeat-like/Quinoprotein amine dehydrogenase"/>
    <property type="match status" value="1"/>
</dbReference>
<dbReference type="Proteomes" id="UP000181936">
    <property type="component" value="Chromosome"/>
</dbReference>
<proteinExistence type="inferred from homology"/>
<feature type="compositionally biased region" description="Polar residues" evidence="2">
    <location>
        <begin position="134"/>
        <end position="143"/>
    </location>
</feature>
<dbReference type="KEGG" id="bwh:A9C19_13570"/>
<keyword evidence="4" id="KW-1185">Reference proteome</keyword>
<dbReference type="InterPro" id="IPR019405">
    <property type="entry name" value="Lactonase_7-beta_prop"/>
</dbReference>
<dbReference type="OrthoDB" id="9790815at2"/>
<dbReference type="RefSeq" id="WP_072580487.1">
    <property type="nucleotide sequence ID" value="NZ_CP016020.1"/>
</dbReference>
<sequence>MPRKGILYLSIFKGYIGTYTKGDSEGVYSFTFDTESKKIQQIKPVATIENPTYVNISQDNNYLYAVLKDGSQGGVATYSIDEQTGNLTEINRQLLDGTSPCHVSVDESNTQVVTANYHLGTIVSHLVNEDSSLTPAQSVSQHIGSGPHERQEKPHAHYSGFTLDGRFVVAVDLGTDQVITYKTNDGKLEEVSSLSVKSGSGPRHITFHPNGKYAYVMTELSNEVISLEYNSETGSFTELQYIATIPADFTENSQGSAIHISSDGQFVYAGNRGHDSIASYSVNNETGELTFIEYTSTEGHWPRDFALDPTENFLLASNQESSNLVLFSRDKKTGKLTLLDSSITVPDPVCIKFLHVK</sequence>
<dbReference type="STRING" id="1547283.A9C19_13570"/>